<dbReference type="Proteomes" id="UP000679126">
    <property type="component" value="Unassembled WGS sequence"/>
</dbReference>
<dbReference type="InterPro" id="IPR051916">
    <property type="entry name" value="GPI-anchor_lipid_remodeler"/>
</dbReference>
<sequence>MKPVPAILRRTFLYGNILCAAGLICSALLPMVSPASFWPAGFAGFAFPLLWLICLLFIPGWLFARKKYWLISLLALIVSVRGLSVSWGFNLFGSGKTATKQSFTVMSFNSSSMGLTKYKENPPIRENIYRILQTARPDVLCVQEFYTNEHPDQQPHLENIQRSCSYPYHYFVKHYTNWKTWHYGTVVFSRFPIVDTARIAFRGGYKNNEDLVSVKLLVHGDTVQLLTGHLSSYRLNTGDYDAVGSTDGGKIKSVMGKMRRSFANRVRQAEIMAGEVAKSKYPVIVTGDFNAIPLSYTYKTIRGGKLQDAFLEKGSGFGRTYAALSPTLRIDYVLAGKEFTVEDFSIHREKGLQHFPVMARLSLKH</sequence>
<keyword evidence="3" id="KW-0255">Endonuclease</keyword>
<proteinExistence type="predicted"/>
<dbReference type="Pfam" id="PF03372">
    <property type="entry name" value="Exo_endo_phos"/>
    <property type="match status" value="1"/>
</dbReference>
<evidence type="ECO:0000256" key="1">
    <source>
        <dbReference type="SAM" id="Phobius"/>
    </source>
</evidence>
<comment type="caution">
    <text evidence="3">The sequence shown here is derived from an EMBL/GenBank/DDBJ whole genome shotgun (WGS) entry which is preliminary data.</text>
</comment>
<organism evidence="3 4">
    <name type="scientific">Chitinophaga chungangae</name>
    <dbReference type="NCBI Taxonomy" id="2821488"/>
    <lineage>
        <taxon>Bacteria</taxon>
        <taxon>Pseudomonadati</taxon>
        <taxon>Bacteroidota</taxon>
        <taxon>Chitinophagia</taxon>
        <taxon>Chitinophagales</taxon>
        <taxon>Chitinophagaceae</taxon>
        <taxon>Chitinophaga</taxon>
    </lineage>
</organism>
<dbReference type="InterPro" id="IPR005135">
    <property type="entry name" value="Endo/exonuclease/phosphatase"/>
</dbReference>
<dbReference type="PANTHER" id="PTHR14859:SF15">
    <property type="entry name" value="ENDONUCLEASE_EXONUCLEASE_PHOSPHATASE DOMAIN-CONTAINING PROTEIN"/>
    <property type="match status" value="1"/>
</dbReference>
<keyword evidence="1" id="KW-0472">Membrane</keyword>
<keyword evidence="1" id="KW-0812">Transmembrane</keyword>
<evidence type="ECO:0000313" key="3">
    <source>
        <dbReference type="EMBL" id="MBO9152776.1"/>
    </source>
</evidence>
<keyword evidence="3" id="KW-0378">Hydrolase</keyword>
<protein>
    <submittedName>
        <fullName evidence="3">Endonuclease/exonuclease/phosphatase family protein</fullName>
    </submittedName>
</protein>
<reference evidence="4" key="1">
    <citation type="submission" date="2021-03" db="EMBL/GenBank/DDBJ databases">
        <title>Assistant Professor.</title>
        <authorList>
            <person name="Huq M.A."/>
        </authorList>
    </citation>
    <scope>NUCLEOTIDE SEQUENCE [LARGE SCALE GENOMIC DNA]</scope>
    <source>
        <strain evidence="4">MAH-28</strain>
    </source>
</reference>
<name>A0ABS3YDN8_9BACT</name>
<dbReference type="InterPro" id="IPR036691">
    <property type="entry name" value="Endo/exonu/phosph_ase_sf"/>
</dbReference>
<feature type="domain" description="Endonuclease/exonuclease/phosphatase" evidence="2">
    <location>
        <begin position="126"/>
        <end position="350"/>
    </location>
</feature>
<dbReference type="RefSeq" id="WP_209145755.1">
    <property type="nucleotide sequence ID" value="NZ_JAGHKP010000002.1"/>
</dbReference>
<dbReference type="Gene3D" id="3.60.10.10">
    <property type="entry name" value="Endonuclease/exonuclease/phosphatase"/>
    <property type="match status" value="1"/>
</dbReference>
<keyword evidence="1" id="KW-1133">Transmembrane helix</keyword>
<evidence type="ECO:0000313" key="4">
    <source>
        <dbReference type="Proteomes" id="UP000679126"/>
    </source>
</evidence>
<keyword evidence="4" id="KW-1185">Reference proteome</keyword>
<gene>
    <name evidence="3" type="ORF">J7I43_11170</name>
</gene>
<feature type="transmembrane region" description="Helical" evidence="1">
    <location>
        <begin position="70"/>
        <end position="92"/>
    </location>
</feature>
<accession>A0ABS3YDN8</accession>
<evidence type="ECO:0000259" key="2">
    <source>
        <dbReference type="Pfam" id="PF03372"/>
    </source>
</evidence>
<feature type="transmembrane region" description="Helical" evidence="1">
    <location>
        <begin position="12"/>
        <end position="31"/>
    </location>
</feature>
<dbReference type="GO" id="GO:0004519">
    <property type="term" value="F:endonuclease activity"/>
    <property type="evidence" value="ECO:0007669"/>
    <property type="project" value="UniProtKB-KW"/>
</dbReference>
<dbReference type="CDD" id="cd09084">
    <property type="entry name" value="EEP-2"/>
    <property type="match status" value="1"/>
</dbReference>
<dbReference type="EMBL" id="JAGHKP010000002">
    <property type="protein sequence ID" value="MBO9152776.1"/>
    <property type="molecule type" value="Genomic_DNA"/>
</dbReference>
<feature type="transmembrane region" description="Helical" evidence="1">
    <location>
        <begin position="37"/>
        <end position="58"/>
    </location>
</feature>
<dbReference type="SUPFAM" id="SSF56219">
    <property type="entry name" value="DNase I-like"/>
    <property type="match status" value="1"/>
</dbReference>
<keyword evidence="3" id="KW-0540">Nuclease</keyword>
<dbReference type="PANTHER" id="PTHR14859">
    <property type="entry name" value="CALCOFLUOR WHITE HYPERSENSITIVE PROTEIN PRECURSOR"/>
    <property type="match status" value="1"/>
</dbReference>